<evidence type="ECO:0000256" key="2">
    <source>
        <dbReference type="SAM" id="SignalP"/>
    </source>
</evidence>
<dbReference type="RefSeq" id="WP_021031266.1">
    <property type="nucleotide sequence ID" value="NZ_AFNV02000001.1"/>
</dbReference>
<keyword evidence="5" id="KW-1185">Reference proteome</keyword>
<dbReference type="InterPro" id="IPR012910">
    <property type="entry name" value="Plug_dom"/>
</dbReference>
<comment type="caution">
    <text evidence="4">The sequence shown here is derived from an EMBL/GenBank/DDBJ whole genome shotgun (WGS) entry which is preliminary data.</text>
</comment>
<dbReference type="AlphaFoldDB" id="U2G479"/>
<feature type="region of interest" description="Disordered" evidence="1">
    <location>
        <begin position="22"/>
        <end position="50"/>
    </location>
</feature>
<gene>
    <name evidence="4" type="ORF">SSPSH_000245</name>
</gene>
<evidence type="ECO:0000313" key="4">
    <source>
        <dbReference type="EMBL" id="ERJ20898.1"/>
    </source>
</evidence>
<dbReference type="eggNOG" id="COG4771">
    <property type="taxonomic scope" value="Bacteria"/>
</dbReference>
<evidence type="ECO:0000313" key="5">
    <source>
        <dbReference type="Proteomes" id="UP000006242"/>
    </source>
</evidence>
<dbReference type="EMBL" id="AFNV02000001">
    <property type="protein sequence ID" value="ERJ20898.1"/>
    <property type="molecule type" value="Genomic_DNA"/>
</dbReference>
<name>U2G479_9GAMM</name>
<dbReference type="SUPFAM" id="SSF56935">
    <property type="entry name" value="Porins"/>
    <property type="match status" value="1"/>
</dbReference>
<organism evidence="4 5">
    <name type="scientific">Salinisphaera shabanensis E1L3A</name>
    <dbReference type="NCBI Taxonomy" id="1033802"/>
    <lineage>
        <taxon>Bacteria</taxon>
        <taxon>Pseudomonadati</taxon>
        <taxon>Pseudomonadota</taxon>
        <taxon>Gammaproteobacteria</taxon>
        <taxon>Salinisphaerales</taxon>
        <taxon>Salinisphaeraceae</taxon>
        <taxon>Salinisphaera</taxon>
    </lineage>
</organism>
<reference evidence="4 5" key="2">
    <citation type="journal article" date="2013" name="PLoS ONE">
        <title>INDIGO - INtegrated Data Warehouse of MIcrobial GenOmes with Examples from the Red Sea Extremophiles.</title>
        <authorList>
            <person name="Alam I."/>
            <person name="Antunes A."/>
            <person name="Kamau A.A."/>
            <person name="Ba Alawi W."/>
            <person name="Kalkatawi M."/>
            <person name="Stingl U."/>
            <person name="Bajic V.B."/>
        </authorList>
    </citation>
    <scope>NUCLEOTIDE SEQUENCE [LARGE SCALE GENOMIC DNA]</scope>
    <source>
        <strain evidence="4 5">E1L3A</strain>
    </source>
</reference>
<feature type="signal peptide" evidence="2">
    <location>
        <begin position="1"/>
        <end position="19"/>
    </location>
</feature>
<dbReference type="Gene3D" id="2.170.130.10">
    <property type="entry name" value="TonB-dependent receptor, plug domain"/>
    <property type="match status" value="1"/>
</dbReference>
<feature type="compositionally biased region" description="Basic and acidic residues" evidence="1">
    <location>
        <begin position="30"/>
        <end position="47"/>
    </location>
</feature>
<dbReference type="InterPro" id="IPR037066">
    <property type="entry name" value="Plug_dom_sf"/>
</dbReference>
<dbReference type="STRING" id="1033802.SSPSH_000245"/>
<protein>
    <submittedName>
        <fullName evidence="4">TonB dependent outermembrane receptor protein</fullName>
    </submittedName>
</protein>
<keyword evidence="4" id="KW-0675">Receptor</keyword>
<dbReference type="Proteomes" id="UP000006242">
    <property type="component" value="Unassembled WGS sequence"/>
</dbReference>
<evidence type="ECO:0000256" key="1">
    <source>
        <dbReference type="SAM" id="MobiDB-lite"/>
    </source>
</evidence>
<proteinExistence type="predicted"/>
<feature type="chain" id="PRO_5004626503" evidence="2">
    <location>
        <begin position="20"/>
        <end position="535"/>
    </location>
</feature>
<reference evidence="4 5" key="1">
    <citation type="journal article" date="2011" name="J. Bacteriol.">
        <title>Genome sequence of Salinisphaera shabanensis, a gammaproteobacterium from the harsh, variable environment of the brine-seawater interface of the Shaban Deep in the Red Sea.</title>
        <authorList>
            <person name="Antunes A."/>
            <person name="Alam I."/>
            <person name="Bajic V.B."/>
            <person name="Stingl U."/>
        </authorList>
    </citation>
    <scope>NUCLEOTIDE SEQUENCE [LARGE SCALE GENOMIC DNA]</scope>
    <source>
        <strain evidence="4 5">E1L3A</strain>
    </source>
</reference>
<sequence length="535" mass="58308">MHRLLILPTLLGATYAVHAQQLPTTASGETTRENETRRETQAADRKSLNGALSADMPGLNEILVAADPLDAQIQSLPAAYIRSSARSDLAEALSVIPSVRVAESASSSRQQGDIKPAEFSIRGAAPYQNRFVLDGASVDNLIDPAQTERADNYALVAGHSQGQFIDTRFLQNIEVSDTNISAREGGFTGGVVKAETRAYAGTNEAHVSYRGTSDSLTNLHIDKTQEREFESAAAQMPNGVPGEFQPDFRKSEFTLDGATRVGDIGIFAGYSEKRSTITQKQLLTLDPDNFLETGQLYTPSENRTLDNKSRYGVVRMDLLDRDYELNASLSYTNFDKDSFLINYLDSDFVGGHEGMNLSVNYGNYIGATRVDVNFNAGQTSDEHDYDRHTLTQYKSTSIFDGGIIGGLGDLENQQRKLGGSLTFTTPINDIWTTDYGAEIAYLDYEQHRDQDFVAEDYRLDYSQTPLPDPIGPGSYAPATNTRAAWRPTAPAISPFRIPTAPCSASWPPTAAGFSAVPGCGSNATACWKTPTPRRA</sequence>
<keyword evidence="2" id="KW-0732">Signal</keyword>
<evidence type="ECO:0000259" key="3">
    <source>
        <dbReference type="Pfam" id="PF07715"/>
    </source>
</evidence>
<dbReference type="OrthoDB" id="9766643at2"/>
<accession>U2G479</accession>
<feature type="domain" description="TonB-dependent receptor plug" evidence="3">
    <location>
        <begin position="71"/>
        <end position="191"/>
    </location>
</feature>
<dbReference type="Pfam" id="PF07715">
    <property type="entry name" value="Plug"/>
    <property type="match status" value="1"/>
</dbReference>